<dbReference type="RefSeq" id="WP_101261014.1">
    <property type="nucleotide sequence ID" value="NZ_MVDD01000005.1"/>
</dbReference>
<dbReference type="Proteomes" id="UP000233535">
    <property type="component" value="Unassembled WGS sequence"/>
</dbReference>
<comment type="caution">
    <text evidence="1">The sequence shown here is derived from an EMBL/GenBank/DDBJ whole genome shotgun (WGS) entry which is preliminary data.</text>
</comment>
<reference evidence="1 2" key="1">
    <citation type="journal article" date="2017" name="Front. Microbiol.">
        <title>Labilibaculum manganireducens gen. nov., sp. nov. and Labilibaculum filiforme sp. nov., Novel Bacteroidetes Isolated from Subsurface Sediments of the Baltic Sea.</title>
        <authorList>
            <person name="Vandieken V."/>
            <person name="Marshall I.P."/>
            <person name="Niemann H."/>
            <person name="Engelen B."/>
            <person name="Cypionka H."/>
        </authorList>
    </citation>
    <scope>NUCLEOTIDE SEQUENCE [LARGE SCALE GENOMIC DNA]</scope>
    <source>
        <strain evidence="1 2">59.16B</strain>
    </source>
</reference>
<accession>A0A2N3HZE3</accession>
<evidence type="ECO:0000313" key="1">
    <source>
        <dbReference type="EMBL" id="PKQ63422.1"/>
    </source>
</evidence>
<evidence type="ECO:0000313" key="2">
    <source>
        <dbReference type="Proteomes" id="UP000233535"/>
    </source>
</evidence>
<gene>
    <name evidence="1" type="ORF">BZG02_08560</name>
</gene>
<protein>
    <submittedName>
        <fullName evidence="1">Uncharacterized protein</fullName>
    </submittedName>
</protein>
<sequence>MIEKVKLSNLRNSEFIEFFKTLIQLVEGKSISASRVKEKLNELILLVKQVDSVFKPELGSKLTGKLQEVDAERDNLIAGIDLIIEGYCHHFDSALKMKAELLWNSLRTYGTGIQRLGYQEETQVLDNLSQRWLSTSELTDALVSLNLFDWVNEIKKQNDLFRANYIDRVDTDASQLDIRTIDLRKQIAKTYDDLNDLLQAYAIIGDEPTYGQVINSSNELIGKYNQLLKNRSASQEETPVA</sequence>
<keyword evidence="2" id="KW-1185">Reference proteome</keyword>
<name>A0A2N3HZE3_9BACT</name>
<organism evidence="1 2">
    <name type="scientific">Labilibaculum filiforme</name>
    <dbReference type="NCBI Taxonomy" id="1940526"/>
    <lineage>
        <taxon>Bacteria</taxon>
        <taxon>Pseudomonadati</taxon>
        <taxon>Bacteroidota</taxon>
        <taxon>Bacteroidia</taxon>
        <taxon>Marinilabiliales</taxon>
        <taxon>Marinifilaceae</taxon>
        <taxon>Labilibaculum</taxon>
    </lineage>
</organism>
<dbReference type="AlphaFoldDB" id="A0A2N3HZE3"/>
<dbReference type="InterPro" id="IPR046228">
    <property type="entry name" value="DUF6261"/>
</dbReference>
<dbReference type="EMBL" id="MVDD01000005">
    <property type="protein sequence ID" value="PKQ63422.1"/>
    <property type="molecule type" value="Genomic_DNA"/>
</dbReference>
<dbReference type="OrthoDB" id="1150508at2"/>
<proteinExistence type="predicted"/>
<dbReference type="Pfam" id="PF19775">
    <property type="entry name" value="DUF6261"/>
    <property type="match status" value="1"/>
</dbReference>